<dbReference type="InParanoid" id="F5YAB6"/>
<gene>
    <name evidence="2" type="ordered locus">TREAZ_0714</name>
</gene>
<dbReference type="InterPro" id="IPR008454">
    <property type="entry name" value="Collagen-bd_Cna-like_B-typ_dom"/>
</dbReference>
<accession>F5YAB6</accession>
<dbReference type="HOGENOM" id="CLU_539613_0_0_12"/>
<organism evidence="2 3">
    <name type="scientific">Leadbettera azotonutricia (strain ATCC BAA-888 / DSM 13862 / ZAS-9)</name>
    <name type="common">Treponema azotonutricium</name>
    <dbReference type="NCBI Taxonomy" id="545695"/>
    <lineage>
        <taxon>Bacteria</taxon>
        <taxon>Pseudomonadati</taxon>
        <taxon>Spirochaetota</taxon>
        <taxon>Spirochaetia</taxon>
        <taxon>Spirochaetales</taxon>
        <taxon>Breznakiellaceae</taxon>
        <taxon>Leadbettera</taxon>
    </lineage>
</organism>
<protein>
    <submittedName>
        <fullName evidence="2">Putative lipoprotein</fullName>
    </submittedName>
</protein>
<proteinExistence type="predicted"/>
<dbReference type="CDD" id="cd00222">
    <property type="entry name" value="CollagenBindB"/>
    <property type="match status" value="2"/>
</dbReference>
<dbReference type="SUPFAM" id="SSF49478">
    <property type="entry name" value="Cna protein B-type domain"/>
    <property type="match status" value="2"/>
</dbReference>
<dbReference type="Gene3D" id="2.60.40.1140">
    <property type="entry name" value="Collagen-binding surface protein Cna, B-type domain"/>
    <property type="match status" value="2"/>
</dbReference>
<reference evidence="3" key="1">
    <citation type="submission" date="2009-12" db="EMBL/GenBank/DDBJ databases">
        <title>Complete sequence of Treponema azotonutricium strain ZAS-9.</title>
        <authorList>
            <person name="Tetu S.G."/>
            <person name="Matson E."/>
            <person name="Ren Q."/>
            <person name="Seshadri R."/>
            <person name="Elbourne L."/>
            <person name="Hassan K.A."/>
            <person name="Durkin A."/>
            <person name="Radune D."/>
            <person name="Mohamoud Y."/>
            <person name="Shay R."/>
            <person name="Jin S."/>
            <person name="Zhang X."/>
            <person name="Lucey K."/>
            <person name="Ballor N.R."/>
            <person name="Ottesen E."/>
            <person name="Rosenthal R."/>
            <person name="Allen A."/>
            <person name="Leadbetter J.R."/>
            <person name="Paulsen I.T."/>
        </authorList>
    </citation>
    <scope>NUCLEOTIDE SEQUENCE [LARGE SCALE GENOMIC DNA]</scope>
    <source>
        <strain evidence="3">ATCC BAA-888 / DSM 13862 / ZAS-9</strain>
    </source>
</reference>
<dbReference type="AlphaFoldDB" id="F5YAB6"/>
<evidence type="ECO:0000313" key="2">
    <source>
        <dbReference type="EMBL" id="AEF82619.1"/>
    </source>
</evidence>
<keyword evidence="3" id="KW-1185">Reference proteome</keyword>
<dbReference type="RefSeq" id="WP_015711250.1">
    <property type="nucleotide sequence ID" value="NC_015577.1"/>
</dbReference>
<name>F5YAB6_LEAAZ</name>
<dbReference type="Pfam" id="PF05738">
    <property type="entry name" value="Cna_B"/>
    <property type="match status" value="2"/>
</dbReference>
<dbReference type="OrthoDB" id="3248610at2"/>
<dbReference type="STRING" id="545695.TREAZ_0714"/>
<reference evidence="2 3" key="2">
    <citation type="journal article" date="2011" name="ISME J.">
        <title>RNA-seq reveals cooperative metabolic interactions between two termite-gut spirochete species in co-culture.</title>
        <authorList>
            <person name="Rosenthal A.Z."/>
            <person name="Matson E.G."/>
            <person name="Eldar A."/>
            <person name="Leadbetter J.R."/>
        </authorList>
    </citation>
    <scope>NUCLEOTIDE SEQUENCE [LARGE SCALE GENOMIC DNA]</scope>
    <source>
        <strain evidence="3">ATCC BAA-888 / DSM 13862 / ZAS-9</strain>
    </source>
</reference>
<dbReference type="Proteomes" id="UP000009222">
    <property type="component" value="Chromosome"/>
</dbReference>
<feature type="domain" description="CNA-B" evidence="1">
    <location>
        <begin position="250"/>
        <end position="334"/>
    </location>
</feature>
<evidence type="ECO:0000313" key="3">
    <source>
        <dbReference type="Proteomes" id="UP000009222"/>
    </source>
</evidence>
<feature type="domain" description="CNA-B" evidence="1">
    <location>
        <begin position="109"/>
        <end position="198"/>
    </location>
</feature>
<keyword evidence="2" id="KW-0449">Lipoprotein</keyword>
<evidence type="ECO:0000259" key="1">
    <source>
        <dbReference type="Pfam" id="PF05738"/>
    </source>
</evidence>
<dbReference type="PROSITE" id="PS51257">
    <property type="entry name" value="PROKAR_LIPOPROTEIN"/>
    <property type="match status" value="1"/>
</dbReference>
<dbReference type="EMBL" id="CP001841">
    <property type="protein sequence ID" value="AEF82619.1"/>
    <property type="molecule type" value="Genomic_DNA"/>
</dbReference>
<dbReference type="eggNOG" id="COG4932">
    <property type="taxonomic scope" value="Bacteria"/>
</dbReference>
<sequence>MKKTTLFLIAVLAAFGLLFGGCANSLASLPEESSSSLGFVPPAPRQSEAGLSLVEPEDFAYNWLETALADPIWKQVPDISSLPKSYYAQFATFCARPAKDKPTINVWVKKDWGNETPQSISIQLYQNDVLYKTETGTGQGSIPALKYDDADKPYFEKASVPGRRLYSFANLPVYDSQGAKYVYSVKEAVPEGYVARYSEIDQANLAEGKVTITESTERVEFAKGLVSGGSDFYYVVRLENIKAPEKVSLTISKVWDDNDDFSELRPESISVTLKADGEVYGTYALSAPWTLAISDLPAVNEAGEPVSYSVTEAIPANYVLKSIVPEGNTITLTNAYSDEPPVPPVAIGEVKNLWVKKDWGTSPKTKITINVYQVVNGVKSEKPYATKDSPNMAGKVPLLSGYDAHNNIVWDYSNKGSRDLYEFFDIPIGTKENPIEYIVEEVVPAGYEVYLPWESNRDGMVTEGDYSQVKIDRYSEGVEYSAYNGVIEYYNDAFYYVVIFQNKLVK</sequence>
<dbReference type="KEGG" id="taz:TREAZ_0714"/>